<evidence type="ECO:0008006" key="9">
    <source>
        <dbReference type="Google" id="ProtNLM"/>
    </source>
</evidence>
<accession>K6D7J5</accession>
<dbReference type="GO" id="GO:0005886">
    <property type="term" value="C:plasma membrane"/>
    <property type="evidence" value="ECO:0007669"/>
    <property type="project" value="UniProtKB-SubCell"/>
</dbReference>
<name>K6D7J5_SCHAZ</name>
<feature type="transmembrane region" description="Helical" evidence="6">
    <location>
        <begin position="167"/>
        <end position="191"/>
    </location>
</feature>
<keyword evidence="5 6" id="KW-0472">Membrane</keyword>
<evidence type="ECO:0000256" key="5">
    <source>
        <dbReference type="ARBA" id="ARBA00023136"/>
    </source>
</evidence>
<dbReference type="InterPro" id="IPR019108">
    <property type="entry name" value="Caa3_assmbl_CtaG-rel"/>
</dbReference>
<evidence type="ECO:0000313" key="7">
    <source>
        <dbReference type="EMBL" id="EKN68477.1"/>
    </source>
</evidence>
<evidence type="ECO:0000256" key="1">
    <source>
        <dbReference type="ARBA" id="ARBA00004651"/>
    </source>
</evidence>
<dbReference type="Proteomes" id="UP000006315">
    <property type="component" value="Unassembled WGS sequence"/>
</dbReference>
<comment type="subcellular location">
    <subcellularLocation>
        <location evidence="1">Cell membrane</location>
        <topology evidence="1">Multi-pass membrane protein</topology>
    </subcellularLocation>
</comment>
<dbReference type="InterPro" id="IPR014108">
    <property type="entry name" value="Caa3-assmbl_CtaG"/>
</dbReference>
<dbReference type="EMBL" id="AJLR01000039">
    <property type="protein sequence ID" value="EKN68477.1"/>
    <property type="molecule type" value="Genomic_DNA"/>
</dbReference>
<dbReference type="AlphaFoldDB" id="K6D7J5"/>
<reference evidence="7 8" key="1">
    <citation type="journal article" date="2012" name="Front. Microbiol.">
        <title>Redundancy and modularity in membrane-associated dissimilatory nitrate reduction in Bacillus.</title>
        <authorList>
            <person name="Heylen K."/>
            <person name="Keltjens J."/>
        </authorList>
    </citation>
    <scope>NUCLEOTIDE SEQUENCE [LARGE SCALE GENOMIC DNA]</scope>
    <source>
        <strain evidence="7 8">LMG 9581</strain>
    </source>
</reference>
<feature type="transmembrane region" description="Helical" evidence="6">
    <location>
        <begin position="133"/>
        <end position="155"/>
    </location>
</feature>
<dbReference type="NCBIfam" id="TIGR02737">
    <property type="entry name" value="caa3_CtaG"/>
    <property type="match status" value="1"/>
</dbReference>
<keyword evidence="8" id="KW-1185">Reference proteome</keyword>
<keyword evidence="2" id="KW-1003">Cell membrane</keyword>
<proteinExistence type="predicted"/>
<dbReference type="Pfam" id="PF09678">
    <property type="entry name" value="Caa3_CtaG"/>
    <property type="match status" value="1"/>
</dbReference>
<keyword evidence="3 6" id="KW-0812">Transmembrane</keyword>
<feature type="transmembrane region" description="Helical" evidence="6">
    <location>
        <begin position="203"/>
        <end position="225"/>
    </location>
</feature>
<sequence length="318" mass="36158">MFGGKNLKNGTQALVGSLLKYNEVNIVLENLSMFGFRALWSPWFFLCLVAIAVLYFMFIKNPTKKQRILFITSLVSLYIVKGSPVDLLGHLNFSIHMIQMSVLYLILPPLFLLSIPSGYYRKLLSIKAVSRPFLFLTKPLFAVLLFNGVFSIYHYPVIFDGIKTNTILHASVTIFIFITAIIMWWPLVCPLPEYRKLSGLQKLAYIFADGMLLTPACALIIFSGVPIYETYTNPAAWAKALELCVPASMLANIDINSVQMFSWLSPYDDQQLGGVIMKIMQEISYGYTLGAVFYQWVREEKRKEQQQTAIYPSPQPLK</sequence>
<evidence type="ECO:0000313" key="8">
    <source>
        <dbReference type="Proteomes" id="UP000006315"/>
    </source>
</evidence>
<gene>
    <name evidence="7" type="ORF">BAZO_04035</name>
</gene>
<dbReference type="PATRIC" id="fig|1131731.3.peg.839"/>
<feature type="transmembrane region" description="Helical" evidence="6">
    <location>
        <begin position="93"/>
        <end position="113"/>
    </location>
</feature>
<dbReference type="STRING" id="1131731.BAZO_04035"/>
<protein>
    <recommendedName>
        <fullName evidence="9">Cytochrome c oxidase assembly factor CtaG</fullName>
    </recommendedName>
</protein>
<feature type="transmembrane region" description="Helical" evidence="6">
    <location>
        <begin position="38"/>
        <end position="56"/>
    </location>
</feature>
<keyword evidence="4 6" id="KW-1133">Transmembrane helix</keyword>
<evidence type="ECO:0000256" key="3">
    <source>
        <dbReference type="ARBA" id="ARBA00022692"/>
    </source>
</evidence>
<evidence type="ECO:0000256" key="4">
    <source>
        <dbReference type="ARBA" id="ARBA00022989"/>
    </source>
</evidence>
<evidence type="ECO:0000256" key="6">
    <source>
        <dbReference type="SAM" id="Phobius"/>
    </source>
</evidence>
<evidence type="ECO:0000256" key="2">
    <source>
        <dbReference type="ARBA" id="ARBA00022475"/>
    </source>
</evidence>
<organism evidence="7 8">
    <name type="scientific">Schinkia azotoformans LMG 9581</name>
    <dbReference type="NCBI Taxonomy" id="1131731"/>
    <lineage>
        <taxon>Bacteria</taxon>
        <taxon>Bacillati</taxon>
        <taxon>Bacillota</taxon>
        <taxon>Bacilli</taxon>
        <taxon>Bacillales</taxon>
        <taxon>Bacillaceae</taxon>
        <taxon>Calidifontibacillus/Schinkia group</taxon>
        <taxon>Schinkia</taxon>
    </lineage>
</organism>
<comment type="caution">
    <text evidence="7">The sequence shown here is derived from an EMBL/GenBank/DDBJ whole genome shotgun (WGS) entry which is preliminary data.</text>
</comment>